<dbReference type="Pfam" id="PF00106">
    <property type="entry name" value="adh_short"/>
    <property type="match status" value="1"/>
</dbReference>
<proteinExistence type="inferred from homology"/>
<dbReference type="GO" id="GO:0016491">
    <property type="term" value="F:oxidoreductase activity"/>
    <property type="evidence" value="ECO:0007669"/>
    <property type="project" value="UniProtKB-KW"/>
</dbReference>
<keyword evidence="5" id="KW-1185">Reference proteome</keyword>
<dbReference type="OrthoDB" id="542013at2759"/>
<dbReference type="InterPro" id="IPR036291">
    <property type="entry name" value="NAD(P)-bd_dom_sf"/>
</dbReference>
<keyword evidence="2" id="KW-0521">NADP</keyword>
<evidence type="ECO:0000313" key="4">
    <source>
        <dbReference type="EMBL" id="BCR93441.1"/>
    </source>
</evidence>
<evidence type="ECO:0000256" key="2">
    <source>
        <dbReference type="ARBA" id="ARBA00022857"/>
    </source>
</evidence>
<dbReference type="PRINTS" id="PR00081">
    <property type="entry name" value="GDHRDH"/>
</dbReference>
<dbReference type="InterPro" id="IPR002347">
    <property type="entry name" value="SDR_fam"/>
</dbReference>
<accession>A0A7R7ZU03</accession>
<protein>
    <recommendedName>
        <fullName evidence="6">Short-chain dehydrogenase/reductase family protein</fullName>
    </recommendedName>
</protein>
<dbReference type="SUPFAM" id="SSF51735">
    <property type="entry name" value="NAD(P)-binding Rossmann-fold domains"/>
    <property type="match status" value="1"/>
</dbReference>
<organism evidence="4 5">
    <name type="scientific">Aspergillus kawachii</name>
    <name type="common">White koji mold</name>
    <name type="synonym">Aspergillus awamori var. kawachi</name>
    <dbReference type="NCBI Taxonomy" id="1069201"/>
    <lineage>
        <taxon>Eukaryota</taxon>
        <taxon>Fungi</taxon>
        <taxon>Dikarya</taxon>
        <taxon>Ascomycota</taxon>
        <taxon>Pezizomycotina</taxon>
        <taxon>Eurotiomycetes</taxon>
        <taxon>Eurotiomycetidae</taxon>
        <taxon>Eurotiales</taxon>
        <taxon>Aspergillaceae</taxon>
        <taxon>Aspergillus</taxon>
        <taxon>Aspergillus subgen. Circumdati</taxon>
    </lineage>
</organism>
<name>A0A7R7ZU03_ASPKA</name>
<reference evidence="4" key="1">
    <citation type="submission" date="2021-01" db="EMBL/GenBank/DDBJ databases">
        <authorList>
            <consortium name="Aspergillus luchuensis mut. kawachii IFO 4304 genome sequencing consortium"/>
            <person name="Kazuki M."/>
            <person name="Futagami T."/>
        </authorList>
    </citation>
    <scope>NUCLEOTIDE SEQUENCE</scope>
    <source>
        <strain evidence="4">IFO 4308</strain>
    </source>
</reference>
<evidence type="ECO:0000256" key="3">
    <source>
        <dbReference type="ARBA" id="ARBA00023002"/>
    </source>
</evidence>
<evidence type="ECO:0008006" key="6">
    <source>
        <dbReference type="Google" id="ProtNLM"/>
    </source>
</evidence>
<evidence type="ECO:0000313" key="5">
    <source>
        <dbReference type="Proteomes" id="UP000661280"/>
    </source>
</evidence>
<evidence type="ECO:0000256" key="1">
    <source>
        <dbReference type="ARBA" id="ARBA00006484"/>
    </source>
</evidence>
<dbReference type="PANTHER" id="PTHR24320:SF252">
    <property type="entry name" value="DEHYDROGENASE_REDUCTASE FAMILY PROTEIN, PUTATIVE (AFU_ORTHOLOGUE AFUA_3G08550)-RELATED"/>
    <property type="match status" value="1"/>
</dbReference>
<dbReference type="AlphaFoldDB" id="A0A7R7ZU03"/>
<dbReference type="RefSeq" id="XP_041537207.1">
    <property type="nucleotide sequence ID" value="XM_041687734.1"/>
</dbReference>
<dbReference type="GeneID" id="64954766"/>
<comment type="similarity">
    <text evidence="1">Belongs to the short-chain dehydrogenases/reductases (SDR) family.</text>
</comment>
<keyword evidence="3" id="KW-0560">Oxidoreductase</keyword>
<dbReference type="PANTHER" id="PTHR24320">
    <property type="entry name" value="RETINOL DEHYDROGENASE"/>
    <property type="match status" value="1"/>
</dbReference>
<dbReference type="Proteomes" id="UP000661280">
    <property type="component" value="Chromosome 1"/>
</dbReference>
<dbReference type="Gene3D" id="3.40.50.720">
    <property type="entry name" value="NAD(P)-binding Rossmann-like Domain"/>
    <property type="match status" value="1"/>
</dbReference>
<reference evidence="4" key="2">
    <citation type="submission" date="2021-02" db="EMBL/GenBank/DDBJ databases">
        <title>Aspergillus luchuensis mut. kawachii IFO 4304 genome sequence.</title>
        <authorList>
            <person name="Mori K."/>
            <person name="Kadooka C."/>
            <person name="Goto M."/>
            <person name="Futagami T."/>
        </authorList>
    </citation>
    <scope>NUCLEOTIDE SEQUENCE</scope>
    <source>
        <strain evidence="4">IFO 4308</strain>
    </source>
</reference>
<sequence length="350" mass="39197">MPVSSLHILDFSFSNPYTLTLDPYGPFAVLYRLWFSRCGSVSEKDLSNYANKRVLITGGTSGCGLECTKAFARAGAHVIVTARNREKGEVLREKIMKETEPLHITPKFDVLELEMGSEDSITAFNARLQEYPSLDLVILNAGIYQTEFVVCENTGREQTLQVNLLSNCATALLAIQLLLRQPTQGRLLIISSEAHAWANPQQKSFTALMEMLNQSDTYPCYARYHISKLLVILWMQELARRIDPARVLIASATPGFCRSGLFRSFNGKTIANYLERLLCRTPDQGAWQYLTAIERMNTAVHGCFFADGRFRPSSAAATLAREEGLCDSMWDNVLKMLPECAQHVAHDLSI</sequence>
<dbReference type="KEGG" id="aluc:AKAW2_10487S"/>
<gene>
    <name evidence="4" type="ORF">AKAW2_10487S</name>
</gene>
<dbReference type="EMBL" id="AP024425">
    <property type="protein sequence ID" value="BCR93441.1"/>
    <property type="molecule type" value="Genomic_DNA"/>
</dbReference>